<evidence type="ECO:0000256" key="14">
    <source>
        <dbReference type="ARBA" id="ARBA00022989"/>
    </source>
</evidence>
<accession>A0A5N5LH49</accession>
<evidence type="ECO:0000256" key="16">
    <source>
        <dbReference type="ARBA" id="ARBA00023180"/>
    </source>
</evidence>
<dbReference type="PANTHER" id="PTHR12067">
    <property type="entry name" value="PODOCALYXIN"/>
    <property type="match status" value="1"/>
</dbReference>
<evidence type="ECO:0000256" key="2">
    <source>
        <dbReference type="ARBA" id="ARBA00004221"/>
    </source>
</evidence>
<comment type="subcellular location">
    <subcellularLocation>
        <location evidence="2">Apical cell membrane</location>
    </subcellularLocation>
    <subcellularLocation>
        <location evidence="6">Cell projection</location>
        <location evidence="6">Filopodium</location>
    </subcellularLocation>
    <subcellularLocation>
        <location evidence="7">Cell projection</location>
        <location evidence="7">Lamellipodium</location>
    </subcellularLocation>
    <subcellularLocation>
        <location evidence="1">Cell projection</location>
        <location evidence="1">Microvillus</location>
    </subcellularLocation>
    <subcellularLocation>
        <location evidence="4">Cell projection</location>
        <location evidence="4">Ruffle</location>
    </subcellularLocation>
    <subcellularLocation>
        <location evidence="3">Membrane raft</location>
    </subcellularLocation>
    <subcellularLocation>
        <location evidence="5">Membrane</location>
        <topology evidence="5">Single-pass type I membrane protein</topology>
    </subcellularLocation>
</comment>
<keyword evidence="23" id="KW-1185">Reference proteome</keyword>
<dbReference type="GO" id="GO:0030027">
    <property type="term" value="C:lamellipodium"/>
    <property type="evidence" value="ECO:0007669"/>
    <property type="project" value="UniProtKB-SubCell"/>
</dbReference>
<feature type="region of interest" description="Disordered" evidence="19">
    <location>
        <begin position="157"/>
        <end position="322"/>
    </location>
</feature>
<keyword evidence="16" id="KW-0325">Glycoprotein</keyword>
<evidence type="ECO:0000313" key="23">
    <source>
        <dbReference type="Proteomes" id="UP000327468"/>
    </source>
</evidence>
<dbReference type="GO" id="GO:0001726">
    <property type="term" value="C:ruffle"/>
    <property type="evidence" value="ECO:0007669"/>
    <property type="project" value="UniProtKB-SubCell"/>
</dbReference>
<dbReference type="GO" id="GO:0007155">
    <property type="term" value="P:cell adhesion"/>
    <property type="evidence" value="ECO:0007669"/>
    <property type="project" value="UniProtKB-KW"/>
</dbReference>
<reference evidence="22 23" key="1">
    <citation type="submission" date="2019-06" db="EMBL/GenBank/DDBJ databases">
        <title>A chromosome-scale genome assembly of the striped catfish, Pangasianodon hypophthalmus.</title>
        <authorList>
            <person name="Wen M."/>
            <person name="Zahm M."/>
            <person name="Roques C."/>
            <person name="Cabau C."/>
            <person name="Klopp C."/>
            <person name="Donnadieu C."/>
            <person name="Jouanno E."/>
            <person name="Avarre J.-C."/>
            <person name="Campet M."/>
            <person name="Ha T.T.T."/>
            <person name="Dugue R."/>
            <person name="Lampietro C."/>
            <person name="Louis A."/>
            <person name="Herpin A."/>
            <person name="Echchiki A."/>
            <person name="Berthelot C."/>
            <person name="Parey E."/>
            <person name="Roest-Crollius H."/>
            <person name="Braasch I."/>
            <person name="Postlethwait J."/>
            <person name="Bobe J."/>
            <person name="Montfort J."/>
            <person name="Bouchez O."/>
            <person name="Begum T."/>
            <person name="Schartl M."/>
            <person name="Guiguen Y."/>
        </authorList>
    </citation>
    <scope>NUCLEOTIDE SEQUENCE [LARGE SCALE GENOMIC DNA]</scope>
    <source>
        <strain evidence="22 23">Indonesia</strain>
        <tissue evidence="22">Blood</tissue>
    </source>
</reference>
<evidence type="ECO:0000313" key="22">
    <source>
        <dbReference type="EMBL" id="KAB5542020.1"/>
    </source>
</evidence>
<dbReference type="EMBL" id="VFJC01000019">
    <property type="protein sequence ID" value="KAB5542020.1"/>
    <property type="molecule type" value="Genomic_DNA"/>
</dbReference>
<organism evidence="22 23">
    <name type="scientific">Pangasianodon hypophthalmus</name>
    <name type="common">Striped catfish</name>
    <name type="synonym">Helicophagus hypophthalmus</name>
    <dbReference type="NCBI Taxonomy" id="310915"/>
    <lineage>
        <taxon>Eukaryota</taxon>
        <taxon>Metazoa</taxon>
        <taxon>Chordata</taxon>
        <taxon>Craniata</taxon>
        <taxon>Vertebrata</taxon>
        <taxon>Euteleostomi</taxon>
        <taxon>Actinopterygii</taxon>
        <taxon>Neopterygii</taxon>
        <taxon>Teleostei</taxon>
        <taxon>Ostariophysi</taxon>
        <taxon>Siluriformes</taxon>
        <taxon>Pangasiidae</taxon>
        <taxon>Pangasianodon</taxon>
    </lineage>
</organism>
<sequence>MWILWTILVLGSLQGAYAEDTANTSTTVASTVASTAQSQFTSKPISSIPDTTALYTANTSLTELPTNSTAVTPTNQILSTGSSATGPTSSQHIATETTSAQPPRITTISPLDKQSTYTTSILNATYSSILTSPNTRGSDMVSDQNNLNGAARDFITTEAARKNSNTGTTARENLTTSSTAPGSKATSITAPGSKATSTTAPGSKATSTTAPGSKATSSTAPGSQATSSTAPGSQATSSTAPGSQAISTTAPGSQAISTTAPGSQATSTTASRIEQSLTNASEAQETTSTTSTITSTTGGSSHHYTSKTSHTTTPVKTRTTTARKPTTFTKFVAANTAGDKLERDCAKLIKIINAPGNCNMSGHETNGVYKYNSIQLILLEPSEETNNSMESTPKEKQPEDIQTTLIAIVASCGALALILLAFAVYCSYHRISYRKNQQHLTEELQTIENGYHDNPTLEVMEVQPEMQEKKLALNGEFNDSWIVPFDNLAKDDIPDEEDTHL</sequence>
<keyword evidence="15 20" id="KW-0472">Membrane</keyword>
<proteinExistence type="inferred from homology"/>
<dbReference type="InterPro" id="IPR017403">
    <property type="entry name" value="PODXL"/>
</dbReference>
<keyword evidence="12 21" id="KW-0732">Signal</keyword>
<feature type="signal peptide" evidence="21">
    <location>
        <begin position="1"/>
        <end position="18"/>
    </location>
</feature>
<feature type="compositionally biased region" description="Polar residues" evidence="19">
    <location>
        <begin position="91"/>
        <end position="103"/>
    </location>
</feature>
<dbReference type="GO" id="GO:0016324">
    <property type="term" value="C:apical plasma membrane"/>
    <property type="evidence" value="ECO:0007669"/>
    <property type="project" value="UniProtKB-SubCell"/>
</dbReference>
<dbReference type="GO" id="GO:0030175">
    <property type="term" value="C:filopodium"/>
    <property type="evidence" value="ECO:0007669"/>
    <property type="project" value="UniProtKB-SubCell"/>
</dbReference>
<dbReference type="GO" id="GO:0033634">
    <property type="term" value="P:positive regulation of cell-cell adhesion mediated by integrin"/>
    <property type="evidence" value="ECO:0007669"/>
    <property type="project" value="TreeGrafter"/>
</dbReference>
<evidence type="ECO:0000256" key="19">
    <source>
        <dbReference type="SAM" id="MobiDB-lite"/>
    </source>
</evidence>
<evidence type="ECO:0000256" key="9">
    <source>
        <dbReference type="ARBA" id="ARBA00017371"/>
    </source>
</evidence>
<dbReference type="GO" id="GO:0022408">
    <property type="term" value="P:negative regulation of cell-cell adhesion"/>
    <property type="evidence" value="ECO:0007669"/>
    <property type="project" value="TreeGrafter"/>
</dbReference>
<feature type="compositionally biased region" description="Polar residues" evidence="19">
    <location>
        <begin position="162"/>
        <end position="285"/>
    </location>
</feature>
<feature type="region of interest" description="Disordered" evidence="19">
    <location>
        <begin position="79"/>
        <end position="103"/>
    </location>
</feature>
<feature type="compositionally biased region" description="Low complexity" evidence="19">
    <location>
        <begin position="79"/>
        <end position="90"/>
    </location>
</feature>
<evidence type="ECO:0000256" key="8">
    <source>
        <dbReference type="ARBA" id="ARBA00007029"/>
    </source>
</evidence>
<evidence type="ECO:0000256" key="6">
    <source>
        <dbReference type="ARBA" id="ARBA00004486"/>
    </source>
</evidence>
<feature type="compositionally biased region" description="Low complexity" evidence="19">
    <location>
        <begin position="286"/>
        <end position="322"/>
    </location>
</feature>
<keyword evidence="10" id="KW-1003">Cell membrane</keyword>
<dbReference type="GO" id="GO:0032534">
    <property type="term" value="P:regulation of microvillus assembly"/>
    <property type="evidence" value="ECO:0007669"/>
    <property type="project" value="TreeGrafter"/>
</dbReference>
<evidence type="ECO:0000256" key="3">
    <source>
        <dbReference type="ARBA" id="ARBA00004285"/>
    </source>
</evidence>
<keyword evidence="14 20" id="KW-1133">Transmembrane helix</keyword>
<feature type="transmembrane region" description="Helical" evidence="20">
    <location>
        <begin position="405"/>
        <end position="428"/>
    </location>
</feature>
<evidence type="ECO:0000256" key="11">
    <source>
        <dbReference type="ARBA" id="ARBA00022692"/>
    </source>
</evidence>
<gene>
    <name evidence="22" type="ORF">PHYPO_G00086630</name>
</gene>
<evidence type="ECO:0000256" key="20">
    <source>
        <dbReference type="SAM" id="Phobius"/>
    </source>
</evidence>
<evidence type="ECO:0000256" key="12">
    <source>
        <dbReference type="ARBA" id="ARBA00022729"/>
    </source>
</evidence>
<dbReference type="InterPro" id="IPR013836">
    <property type="entry name" value="CD34/Podocalyxin"/>
</dbReference>
<dbReference type="AlphaFoldDB" id="A0A5N5LH49"/>
<comment type="caution">
    <text evidence="22">The sequence shown here is derived from an EMBL/GenBank/DDBJ whole genome shotgun (WGS) entry which is preliminary data.</text>
</comment>
<dbReference type="GO" id="GO:0016477">
    <property type="term" value="P:cell migration"/>
    <property type="evidence" value="ECO:0007669"/>
    <property type="project" value="InterPro"/>
</dbReference>
<keyword evidence="17" id="KW-0966">Cell projection</keyword>
<evidence type="ECO:0000256" key="10">
    <source>
        <dbReference type="ARBA" id="ARBA00022475"/>
    </source>
</evidence>
<dbReference type="GO" id="GO:0031528">
    <property type="term" value="C:microvillus membrane"/>
    <property type="evidence" value="ECO:0007669"/>
    <property type="project" value="TreeGrafter"/>
</dbReference>
<feature type="chain" id="PRO_5024278485" description="Podocalyxin" evidence="21">
    <location>
        <begin position="19"/>
        <end position="501"/>
    </location>
</feature>
<dbReference type="Pfam" id="PF06365">
    <property type="entry name" value="CD34_antigen"/>
    <property type="match status" value="1"/>
</dbReference>
<keyword evidence="13" id="KW-0130">Cell adhesion</keyword>
<protein>
    <recommendedName>
        <fullName evidence="9">Podocalyxin</fullName>
    </recommendedName>
    <alternativeName>
        <fullName evidence="18">Podocalyxin-like protein 1</fullName>
    </alternativeName>
</protein>
<evidence type="ECO:0000256" key="7">
    <source>
        <dbReference type="ARBA" id="ARBA00004510"/>
    </source>
</evidence>
<comment type="similarity">
    <text evidence="8">Belongs to the podocalyxin family.</text>
</comment>
<dbReference type="PANTHER" id="PTHR12067:SF5">
    <property type="entry name" value="PODOCALYXIN"/>
    <property type="match status" value="1"/>
</dbReference>
<dbReference type="GO" id="GO:0045121">
    <property type="term" value="C:membrane raft"/>
    <property type="evidence" value="ECO:0007669"/>
    <property type="project" value="UniProtKB-SubCell"/>
</dbReference>
<evidence type="ECO:0000256" key="21">
    <source>
        <dbReference type="SAM" id="SignalP"/>
    </source>
</evidence>
<keyword evidence="11 20" id="KW-0812">Transmembrane</keyword>
<evidence type="ECO:0000256" key="15">
    <source>
        <dbReference type="ARBA" id="ARBA00023136"/>
    </source>
</evidence>
<dbReference type="Proteomes" id="UP000327468">
    <property type="component" value="Chromosome 18"/>
</dbReference>
<evidence type="ECO:0000256" key="4">
    <source>
        <dbReference type="ARBA" id="ARBA00004466"/>
    </source>
</evidence>
<evidence type="ECO:0000256" key="18">
    <source>
        <dbReference type="ARBA" id="ARBA00031141"/>
    </source>
</evidence>
<name>A0A5N5LH49_PANHP</name>
<evidence type="ECO:0000256" key="17">
    <source>
        <dbReference type="ARBA" id="ARBA00023273"/>
    </source>
</evidence>
<evidence type="ECO:0000256" key="1">
    <source>
        <dbReference type="ARBA" id="ARBA00004105"/>
    </source>
</evidence>
<evidence type="ECO:0000256" key="5">
    <source>
        <dbReference type="ARBA" id="ARBA00004479"/>
    </source>
</evidence>
<evidence type="ECO:0000256" key="13">
    <source>
        <dbReference type="ARBA" id="ARBA00022889"/>
    </source>
</evidence>